<dbReference type="Pfam" id="PF00201">
    <property type="entry name" value="UDPGT"/>
    <property type="match status" value="1"/>
</dbReference>
<dbReference type="PANTHER" id="PTHR48044">
    <property type="entry name" value="GLYCOSYLTRANSFERASE"/>
    <property type="match status" value="1"/>
</dbReference>
<dbReference type="GO" id="GO:0008194">
    <property type="term" value="F:UDP-glycosyltransferase activity"/>
    <property type="evidence" value="ECO:0007669"/>
    <property type="project" value="UniProtKB-ARBA"/>
</dbReference>
<accession>A0ABD1GWD2</accession>
<evidence type="ECO:0000313" key="2">
    <source>
        <dbReference type="EMBL" id="KAL1548297.1"/>
    </source>
</evidence>
<organism evidence="2 3">
    <name type="scientific">Salvia divinorum</name>
    <name type="common">Maria pastora</name>
    <name type="synonym">Diviner's sage</name>
    <dbReference type="NCBI Taxonomy" id="28513"/>
    <lineage>
        <taxon>Eukaryota</taxon>
        <taxon>Viridiplantae</taxon>
        <taxon>Streptophyta</taxon>
        <taxon>Embryophyta</taxon>
        <taxon>Tracheophyta</taxon>
        <taxon>Spermatophyta</taxon>
        <taxon>Magnoliopsida</taxon>
        <taxon>eudicotyledons</taxon>
        <taxon>Gunneridae</taxon>
        <taxon>Pentapetalae</taxon>
        <taxon>asterids</taxon>
        <taxon>lamiids</taxon>
        <taxon>Lamiales</taxon>
        <taxon>Lamiaceae</taxon>
        <taxon>Nepetoideae</taxon>
        <taxon>Mentheae</taxon>
        <taxon>Salviinae</taxon>
        <taxon>Salvia</taxon>
        <taxon>Salvia subgen. Calosphace</taxon>
    </lineage>
</organism>
<dbReference type="SUPFAM" id="SSF53756">
    <property type="entry name" value="UDP-Glycosyltransferase/glycogen phosphorylase"/>
    <property type="match status" value="1"/>
</dbReference>
<sequence>MSYEAKQFGSMQAESANLRSPLIADENRHECLRWLDKQKSRSVIYVSSRNTVTISDEEAKELAHGLMQSEVKFLWVLGDVDKCNVFDGDVRRVDLPKGGFMSHCGWNSCIKSITAGVAIAAWPMHYDQPTNVTLVADILKTGIMLMEWKDGSEVVKTPQIENVVRRLMASEEGKRLGRRRRSWGPP</sequence>
<keyword evidence="3" id="KW-1185">Reference proteome</keyword>
<protein>
    <submittedName>
        <fullName evidence="2">7-deoxyloganetic acid glucosyltransferase</fullName>
        <ecNumber evidence="2">2.4.1.323</ecNumber>
    </submittedName>
</protein>
<dbReference type="EMBL" id="JBEAFC010000007">
    <property type="protein sequence ID" value="KAL1548297.1"/>
    <property type="molecule type" value="Genomic_DNA"/>
</dbReference>
<name>A0ABD1GWD2_SALDI</name>
<evidence type="ECO:0000313" key="3">
    <source>
        <dbReference type="Proteomes" id="UP001567538"/>
    </source>
</evidence>
<proteinExistence type="predicted"/>
<dbReference type="AlphaFoldDB" id="A0ABD1GWD2"/>
<dbReference type="InterPro" id="IPR002213">
    <property type="entry name" value="UDP_glucos_trans"/>
</dbReference>
<reference evidence="2 3" key="1">
    <citation type="submission" date="2024-06" db="EMBL/GenBank/DDBJ databases">
        <title>A chromosome level genome sequence of Diviner's sage (Salvia divinorum).</title>
        <authorList>
            <person name="Ford S.A."/>
            <person name="Ro D.-K."/>
            <person name="Ness R.W."/>
            <person name="Phillips M.A."/>
        </authorList>
    </citation>
    <scope>NUCLEOTIDE SEQUENCE [LARGE SCALE GENOMIC DNA]</scope>
    <source>
        <strain evidence="2">SAF-2024a</strain>
        <tissue evidence="2">Leaf</tissue>
    </source>
</reference>
<dbReference type="PANTHER" id="PTHR48044:SF48">
    <property type="entry name" value="GLYCOSYLTRANSFERASE"/>
    <property type="match status" value="1"/>
</dbReference>
<evidence type="ECO:0000256" key="1">
    <source>
        <dbReference type="ARBA" id="ARBA00022679"/>
    </source>
</evidence>
<dbReference type="Proteomes" id="UP001567538">
    <property type="component" value="Unassembled WGS sequence"/>
</dbReference>
<keyword evidence="1 2" id="KW-0808">Transferase</keyword>
<dbReference type="Gene3D" id="3.40.50.2000">
    <property type="entry name" value="Glycogen Phosphorylase B"/>
    <property type="match status" value="3"/>
</dbReference>
<gene>
    <name evidence="2" type="ORF">AAHA92_16543</name>
</gene>
<dbReference type="CDD" id="cd03784">
    <property type="entry name" value="GT1_Gtf-like"/>
    <property type="match status" value="1"/>
</dbReference>
<keyword evidence="2" id="KW-0328">Glycosyltransferase</keyword>
<dbReference type="GO" id="GO:0102970">
    <property type="term" value="F:7-deoxyloganetic acid glucosyltransferase activity"/>
    <property type="evidence" value="ECO:0007669"/>
    <property type="project" value="UniProtKB-EC"/>
</dbReference>
<dbReference type="GO" id="GO:1901135">
    <property type="term" value="P:carbohydrate derivative metabolic process"/>
    <property type="evidence" value="ECO:0007669"/>
    <property type="project" value="UniProtKB-ARBA"/>
</dbReference>
<dbReference type="EC" id="2.4.1.323" evidence="2"/>
<comment type="caution">
    <text evidence="2">The sequence shown here is derived from an EMBL/GenBank/DDBJ whole genome shotgun (WGS) entry which is preliminary data.</text>
</comment>